<name>A0A9P8QFV8_WICPI</name>
<accession>A0A9P8QFV8</accession>
<protein>
    <submittedName>
        <fullName evidence="1">Uncharacterized protein</fullName>
    </submittedName>
</protein>
<feature type="non-terminal residue" evidence="1">
    <location>
        <position position="1"/>
    </location>
</feature>
<proteinExistence type="predicted"/>
<organism evidence="1 2">
    <name type="scientific">Wickerhamomyces pijperi</name>
    <name type="common">Yeast</name>
    <name type="synonym">Pichia pijperi</name>
    <dbReference type="NCBI Taxonomy" id="599730"/>
    <lineage>
        <taxon>Eukaryota</taxon>
        <taxon>Fungi</taxon>
        <taxon>Dikarya</taxon>
        <taxon>Ascomycota</taxon>
        <taxon>Saccharomycotina</taxon>
        <taxon>Saccharomycetes</taxon>
        <taxon>Phaffomycetales</taxon>
        <taxon>Wickerhamomycetaceae</taxon>
        <taxon>Wickerhamomyces</taxon>
    </lineage>
</organism>
<dbReference type="EMBL" id="JAEUBG010000400">
    <property type="protein sequence ID" value="KAH3688319.1"/>
    <property type="molecule type" value="Genomic_DNA"/>
</dbReference>
<feature type="non-terminal residue" evidence="1">
    <location>
        <position position="96"/>
    </location>
</feature>
<gene>
    <name evidence="1" type="ORF">WICPIJ_000697</name>
</gene>
<reference evidence="1" key="1">
    <citation type="journal article" date="2021" name="Open Biol.">
        <title>Shared evolutionary footprints suggest mitochondrial oxidative damage underlies multiple complex I losses in fungi.</title>
        <authorList>
            <person name="Schikora-Tamarit M.A."/>
            <person name="Marcet-Houben M."/>
            <person name="Nosek J."/>
            <person name="Gabaldon T."/>
        </authorList>
    </citation>
    <scope>NUCLEOTIDE SEQUENCE</scope>
    <source>
        <strain evidence="1">CBS2887</strain>
    </source>
</reference>
<evidence type="ECO:0000313" key="1">
    <source>
        <dbReference type="EMBL" id="KAH3688319.1"/>
    </source>
</evidence>
<comment type="caution">
    <text evidence="1">The sequence shown here is derived from an EMBL/GenBank/DDBJ whole genome shotgun (WGS) entry which is preliminary data.</text>
</comment>
<dbReference type="Proteomes" id="UP000774326">
    <property type="component" value="Unassembled WGS sequence"/>
</dbReference>
<reference evidence="1" key="2">
    <citation type="submission" date="2021-01" db="EMBL/GenBank/DDBJ databases">
        <authorList>
            <person name="Schikora-Tamarit M.A."/>
        </authorList>
    </citation>
    <scope>NUCLEOTIDE SEQUENCE</scope>
    <source>
        <strain evidence="1">CBS2887</strain>
    </source>
</reference>
<evidence type="ECO:0000313" key="2">
    <source>
        <dbReference type="Proteomes" id="UP000774326"/>
    </source>
</evidence>
<sequence length="96" mass="10463">SYAISAGYCVRVASLKRIESLSKKLTGYYFEAGDNERLRILAANTSESISRYSTDKFQSVAVNFLPLAFIGKHDPVKEVGSAFSKEWEDSTSGGSG</sequence>
<dbReference type="AlphaFoldDB" id="A0A9P8QFV8"/>
<keyword evidence="2" id="KW-1185">Reference proteome</keyword>
<dbReference type="OrthoDB" id="16066at2759"/>